<dbReference type="EMBL" id="RQGA01000016">
    <property type="protein sequence ID" value="TGL35943.1"/>
    <property type="molecule type" value="Genomic_DNA"/>
</dbReference>
<protein>
    <submittedName>
        <fullName evidence="2">TIR domain-containing protein</fullName>
    </submittedName>
</protein>
<name>A0A4R9JA73_9LEPT</name>
<organism evidence="2 3">
    <name type="scientific">Leptospira perdikensis</name>
    <dbReference type="NCBI Taxonomy" id="2484948"/>
    <lineage>
        <taxon>Bacteria</taxon>
        <taxon>Pseudomonadati</taxon>
        <taxon>Spirochaetota</taxon>
        <taxon>Spirochaetia</taxon>
        <taxon>Leptospirales</taxon>
        <taxon>Leptospiraceae</taxon>
        <taxon>Leptospira</taxon>
    </lineage>
</organism>
<dbReference type="InterPro" id="IPR000157">
    <property type="entry name" value="TIR_dom"/>
</dbReference>
<dbReference type="SUPFAM" id="SSF52200">
    <property type="entry name" value="Toll/Interleukin receptor TIR domain"/>
    <property type="match status" value="1"/>
</dbReference>
<dbReference type="GO" id="GO:0007165">
    <property type="term" value="P:signal transduction"/>
    <property type="evidence" value="ECO:0007669"/>
    <property type="project" value="InterPro"/>
</dbReference>
<accession>A0A4R9JA73</accession>
<dbReference type="RefSeq" id="WP_135580813.1">
    <property type="nucleotide sequence ID" value="NZ_RQGA01000016.1"/>
</dbReference>
<dbReference type="Proteomes" id="UP000298125">
    <property type="component" value="Unassembled WGS sequence"/>
</dbReference>
<reference evidence="2" key="1">
    <citation type="journal article" date="2019" name="PLoS Negl. Trop. Dis.">
        <title>Revisiting the worldwide diversity of Leptospira species in the environment.</title>
        <authorList>
            <person name="Vincent A.T."/>
            <person name="Schiettekatte O."/>
            <person name="Bourhy P."/>
            <person name="Veyrier F.J."/>
            <person name="Picardeau M."/>
        </authorList>
    </citation>
    <scope>NUCLEOTIDE SEQUENCE [LARGE SCALE GENOMIC DNA]</scope>
    <source>
        <strain evidence="2">201702692</strain>
    </source>
</reference>
<proteinExistence type="predicted"/>
<dbReference type="OrthoDB" id="5149141at2"/>
<keyword evidence="3" id="KW-1185">Reference proteome</keyword>
<dbReference type="Gene3D" id="3.40.50.10140">
    <property type="entry name" value="Toll/interleukin-1 receptor homology (TIR) domain"/>
    <property type="match status" value="1"/>
</dbReference>
<evidence type="ECO:0000259" key="1">
    <source>
        <dbReference type="PROSITE" id="PS51534"/>
    </source>
</evidence>
<feature type="domain" description="SEFIR" evidence="1">
    <location>
        <begin position="5"/>
        <end position="142"/>
    </location>
</feature>
<evidence type="ECO:0000313" key="2">
    <source>
        <dbReference type="EMBL" id="TGL35943.1"/>
    </source>
</evidence>
<dbReference type="AlphaFoldDB" id="A0A4R9JA73"/>
<dbReference type="InterPro" id="IPR013568">
    <property type="entry name" value="SEFIR_dom"/>
</dbReference>
<gene>
    <name evidence="2" type="ORF">EHQ49_16740</name>
</gene>
<sequence length="357" mass="41649">MNEQNKKVFISYSHDSEELMDKILRLSNKFRSQGINSIIDQYEESPSEGWPRWMEDQIVNSEFILIVATEAYFLKPKSPSIDFGKGVTWESSLIYQLIYNNKSRNEKIIPIVFEDTHLKFIPLPIQGQTAYNVSNPNEYEKLYWRIRGIKKTEKPPLGDLLPLEEKERKSAILTTFIDVELWNEANWNGTVFLYDKKMELPPVLGLRFQSKQAAEKIFSTWIKRIGSVDKKEQIRISIIDGPLTYNPHGYTVHINSNVENILKLNKESKLEFPMEYFITIGRFNRMNPNPNSTNLSDFLRQYSKFNAFYLAPVYDEGTEQNLIPNLMIKKQELIYRLSKDIPRSNDLDSVVLSDNPG</sequence>
<dbReference type="InterPro" id="IPR035897">
    <property type="entry name" value="Toll_tir_struct_dom_sf"/>
</dbReference>
<dbReference type="Pfam" id="PF13676">
    <property type="entry name" value="TIR_2"/>
    <property type="match status" value="1"/>
</dbReference>
<comment type="caution">
    <text evidence="2">The sequence shown here is derived from an EMBL/GenBank/DDBJ whole genome shotgun (WGS) entry which is preliminary data.</text>
</comment>
<dbReference type="PROSITE" id="PS51534">
    <property type="entry name" value="SEFIR"/>
    <property type="match status" value="1"/>
</dbReference>
<evidence type="ECO:0000313" key="3">
    <source>
        <dbReference type="Proteomes" id="UP000298125"/>
    </source>
</evidence>